<evidence type="ECO:0000313" key="1">
    <source>
        <dbReference type="EMBL" id="MBA8824939.1"/>
    </source>
</evidence>
<sequence>MSPVRSARPEATVLTDEQRSKVLAQLRHAGSSCRGCGSGDYHVGDALYLGFLFHSERTDAYMIALTCANPACPSPHNGVRYHASEWPVP</sequence>
<keyword evidence="2" id="KW-1185">Reference proteome</keyword>
<dbReference type="AlphaFoldDB" id="A0A839DVZ7"/>
<reference evidence="1 2" key="1">
    <citation type="submission" date="2020-07" db="EMBL/GenBank/DDBJ databases">
        <title>Sequencing the genomes of 1000 actinobacteria strains.</title>
        <authorList>
            <person name="Klenk H.-P."/>
        </authorList>
    </citation>
    <scope>NUCLEOTIDE SEQUENCE [LARGE SCALE GENOMIC DNA]</scope>
    <source>
        <strain evidence="1 2">DSM 45975</strain>
    </source>
</reference>
<dbReference type="RefSeq" id="WP_182544115.1">
    <property type="nucleotide sequence ID" value="NZ_JACGWZ010000002.1"/>
</dbReference>
<gene>
    <name evidence="1" type="ORF">FHX42_002286</name>
</gene>
<proteinExistence type="predicted"/>
<evidence type="ECO:0000313" key="2">
    <source>
        <dbReference type="Proteomes" id="UP000569329"/>
    </source>
</evidence>
<dbReference type="EMBL" id="JACGWZ010000002">
    <property type="protein sequence ID" value="MBA8824939.1"/>
    <property type="molecule type" value="Genomic_DNA"/>
</dbReference>
<accession>A0A839DVZ7</accession>
<dbReference type="Proteomes" id="UP000569329">
    <property type="component" value="Unassembled WGS sequence"/>
</dbReference>
<organism evidence="1 2">
    <name type="scientific">Halosaccharopolyspora lacisalsi</name>
    <dbReference type="NCBI Taxonomy" id="1000566"/>
    <lineage>
        <taxon>Bacteria</taxon>
        <taxon>Bacillati</taxon>
        <taxon>Actinomycetota</taxon>
        <taxon>Actinomycetes</taxon>
        <taxon>Pseudonocardiales</taxon>
        <taxon>Pseudonocardiaceae</taxon>
        <taxon>Halosaccharopolyspora</taxon>
    </lineage>
</organism>
<comment type="caution">
    <text evidence="1">The sequence shown here is derived from an EMBL/GenBank/DDBJ whole genome shotgun (WGS) entry which is preliminary data.</text>
</comment>
<protein>
    <submittedName>
        <fullName evidence="1">Uncharacterized protein</fullName>
    </submittedName>
</protein>
<name>A0A839DVZ7_9PSEU</name>